<evidence type="ECO:0000313" key="4">
    <source>
        <dbReference type="Proteomes" id="UP000184231"/>
    </source>
</evidence>
<dbReference type="EMBL" id="FQYX01000022">
    <property type="protein sequence ID" value="SHJ48514.1"/>
    <property type="molecule type" value="Genomic_DNA"/>
</dbReference>
<evidence type="ECO:0000256" key="1">
    <source>
        <dbReference type="SAM" id="MobiDB-lite"/>
    </source>
</evidence>
<dbReference type="Pfam" id="PF14129">
    <property type="entry name" value="DUF4296"/>
    <property type="match status" value="1"/>
</dbReference>
<protein>
    <recommendedName>
        <fullName evidence="2">DUF4296 domain-containing protein</fullName>
    </recommendedName>
</protein>
<gene>
    <name evidence="3" type="ORF">SAMN04487911_12276</name>
</gene>
<dbReference type="AlphaFoldDB" id="A0A1M6JPB2"/>
<evidence type="ECO:0000259" key="2">
    <source>
        <dbReference type="Pfam" id="PF14129"/>
    </source>
</evidence>
<feature type="region of interest" description="Disordered" evidence="1">
    <location>
        <begin position="114"/>
        <end position="134"/>
    </location>
</feature>
<name>A0A1M6JPB2_9FLAO</name>
<dbReference type="RefSeq" id="WP_072765194.1">
    <property type="nucleotide sequence ID" value="NZ_FQYX01000022.1"/>
</dbReference>
<proteinExistence type="predicted"/>
<dbReference type="Proteomes" id="UP000184231">
    <property type="component" value="Unassembled WGS sequence"/>
</dbReference>
<keyword evidence="4" id="KW-1185">Reference proteome</keyword>
<reference evidence="3 4" key="1">
    <citation type="submission" date="2016-11" db="EMBL/GenBank/DDBJ databases">
        <authorList>
            <person name="Jaros S."/>
            <person name="Januszkiewicz K."/>
            <person name="Wedrychowicz H."/>
        </authorList>
    </citation>
    <scope>NUCLEOTIDE SEQUENCE [LARGE SCALE GENOMIC DNA]</scope>
    <source>
        <strain evidence="3 4">CGMCC 1.8863</strain>
    </source>
</reference>
<accession>A0A1M6JPB2</accession>
<organism evidence="3 4">
    <name type="scientific">Arenibacter nanhaiticus</name>
    <dbReference type="NCBI Taxonomy" id="558155"/>
    <lineage>
        <taxon>Bacteria</taxon>
        <taxon>Pseudomonadati</taxon>
        <taxon>Bacteroidota</taxon>
        <taxon>Flavobacteriia</taxon>
        <taxon>Flavobacteriales</taxon>
        <taxon>Flavobacteriaceae</taxon>
        <taxon>Arenibacter</taxon>
    </lineage>
</organism>
<feature type="domain" description="DUF4296" evidence="2">
    <location>
        <begin position="25"/>
        <end position="107"/>
    </location>
</feature>
<dbReference type="PROSITE" id="PS51257">
    <property type="entry name" value="PROKAR_LIPOPROTEIN"/>
    <property type="match status" value="1"/>
</dbReference>
<dbReference type="InterPro" id="IPR025381">
    <property type="entry name" value="DUF4296"/>
</dbReference>
<sequence>MKKYLVAFSMVFMFSCGQKKVIEKPANLIPEKEMSDILYDVAILNAAKAINTSILQEQEIDPMAYIYAKYEIDSLQFVKSDAYYASIPLIYENIYTSVETRLVEAQKVIDDEKLKKKEEDSNKSKESLKKATNK</sequence>
<dbReference type="STRING" id="558155.SAMN04487911_12276"/>
<evidence type="ECO:0000313" key="3">
    <source>
        <dbReference type="EMBL" id="SHJ48514.1"/>
    </source>
</evidence>
<dbReference type="OrthoDB" id="1525222at2"/>